<accession>A0ACB9NUD5</accession>
<dbReference type="EMBL" id="CM042886">
    <property type="protein sequence ID" value="KAI4339641.1"/>
    <property type="molecule type" value="Genomic_DNA"/>
</dbReference>
<organism evidence="1 2">
    <name type="scientific">Melastoma candidum</name>
    <dbReference type="NCBI Taxonomy" id="119954"/>
    <lineage>
        <taxon>Eukaryota</taxon>
        <taxon>Viridiplantae</taxon>
        <taxon>Streptophyta</taxon>
        <taxon>Embryophyta</taxon>
        <taxon>Tracheophyta</taxon>
        <taxon>Spermatophyta</taxon>
        <taxon>Magnoliopsida</taxon>
        <taxon>eudicotyledons</taxon>
        <taxon>Gunneridae</taxon>
        <taxon>Pentapetalae</taxon>
        <taxon>rosids</taxon>
        <taxon>malvids</taxon>
        <taxon>Myrtales</taxon>
        <taxon>Melastomataceae</taxon>
        <taxon>Melastomatoideae</taxon>
        <taxon>Melastomateae</taxon>
        <taxon>Melastoma</taxon>
    </lineage>
</organism>
<gene>
    <name evidence="1" type="ORF">MLD38_024558</name>
</gene>
<dbReference type="Proteomes" id="UP001057402">
    <property type="component" value="Chromosome 7"/>
</dbReference>
<proteinExistence type="predicted"/>
<evidence type="ECO:0000313" key="1">
    <source>
        <dbReference type="EMBL" id="KAI4339641.1"/>
    </source>
</evidence>
<evidence type="ECO:0000313" key="2">
    <source>
        <dbReference type="Proteomes" id="UP001057402"/>
    </source>
</evidence>
<name>A0ACB9NUD5_9MYRT</name>
<reference evidence="2" key="1">
    <citation type="journal article" date="2023" name="Front. Plant Sci.">
        <title>Chromosomal-level genome assembly of Melastoma candidum provides insights into trichome evolution.</title>
        <authorList>
            <person name="Zhong Y."/>
            <person name="Wu W."/>
            <person name="Sun C."/>
            <person name="Zou P."/>
            <person name="Liu Y."/>
            <person name="Dai S."/>
            <person name="Zhou R."/>
        </authorList>
    </citation>
    <scope>NUCLEOTIDE SEQUENCE [LARGE SCALE GENOMIC DNA]</scope>
</reference>
<sequence>MGALFLDPRLSLGSCRSQPHQRREPVEEIKGLLKVYQDGSVERFPVIPLVSCVASSDGVTSKDVVIDDSSDLWARIYSPNVPGKLPLMVYFHGGGFCVGSAAWSCYHEFLANLALRAKCVVVSVNYRLAPENRLPAPYEDGVRTVVWIGQQALGGCNEHRWWLSQCNVSDTFLAGDSAGANIAHNVSLLISDRIITKVRIKGIVLIQPFFGGEARTNSEMTNTAVNPVLTLSASDTYWRLSLPPGANRDHPWCNPQATMAVPRVMVCVSETDILKDRNLQYIEAASKTGRRVEAAVYAGVGHGFQILNKSQLASTRTHEMISNIRDFINQ</sequence>
<keyword evidence="2" id="KW-1185">Reference proteome</keyword>
<comment type="caution">
    <text evidence="1">The sequence shown here is derived from an EMBL/GenBank/DDBJ whole genome shotgun (WGS) entry which is preliminary data.</text>
</comment>
<protein>
    <submittedName>
        <fullName evidence="1">Uncharacterized protein</fullName>
    </submittedName>
</protein>